<dbReference type="EMBL" id="JACGWN010000011">
    <property type="protein sequence ID" value="KAL0421522.1"/>
    <property type="molecule type" value="Genomic_DNA"/>
</dbReference>
<proteinExistence type="predicted"/>
<sequence length="99" mass="12097">MEDWVVQVHETLRNMEHIYTPLEVEKWKKQSIFKLPAHVTDLDKKAYEPRVVSLGPYHHDKLHLKPMEMHKQRAFLHFMRRSEVPLEHYAKARRKRCKI</sequence>
<gene>
    <name evidence="1" type="ORF">Slati_3175100</name>
</gene>
<reference evidence="1" key="1">
    <citation type="submission" date="2020-06" db="EMBL/GenBank/DDBJ databases">
        <authorList>
            <person name="Li T."/>
            <person name="Hu X."/>
            <person name="Zhang T."/>
            <person name="Song X."/>
            <person name="Zhang H."/>
            <person name="Dai N."/>
            <person name="Sheng W."/>
            <person name="Hou X."/>
            <person name="Wei L."/>
        </authorList>
    </citation>
    <scope>NUCLEOTIDE SEQUENCE</scope>
    <source>
        <strain evidence="1">KEN1</strain>
        <tissue evidence="1">Leaf</tissue>
    </source>
</reference>
<organism evidence="1">
    <name type="scientific">Sesamum latifolium</name>
    <dbReference type="NCBI Taxonomy" id="2727402"/>
    <lineage>
        <taxon>Eukaryota</taxon>
        <taxon>Viridiplantae</taxon>
        <taxon>Streptophyta</taxon>
        <taxon>Embryophyta</taxon>
        <taxon>Tracheophyta</taxon>
        <taxon>Spermatophyta</taxon>
        <taxon>Magnoliopsida</taxon>
        <taxon>eudicotyledons</taxon>
        <taxon>Gunneridae</taxon>
        <taxon>Pentapetalae</taxon>
        <taxon>asterids</taxon>
        <taxon>lamiids</taxon>
        <taxon>Lamiales</taxon>
        <taxon>Pedaliaceae</taxon>
        <taxon>Sesamum</taxon>
    </lineage>
</organism>
<dbReference type="AlphaFoldDB" id="A0AAW2UX97"/>
<protein>
    <submittedName>
        <fullName evidence="1">Uncharacterized protein</fullName>
    </submittedName>
</protein>
<dbReference type="Pfam" id="PF03140">
    <property type="entry name" value="DUF247"/>
    <property type="match status" value="1"/>
</dbReference>
<name>A0AAW2UX97_9LAMI</name>
<evidence type="ECO:0000313" key="1">
    <source>
        <dbReference type="EMBL" id="KAL0421522.1"/>
    </source>
</evidence>
<accession>A0AAW2UX97</accession>
<reference evidence="1" key="2">
    <citation type="journal article" date="2024" name="Plant">
        <title>Genomic evolution and insights into agronomic trait innovations of Sesamum species.</title>
        <authorList>
            <person name="Miao H."/>
            <person name="Wang L."/>
            <person name="Qu L."/>
            <person name="Liu H."/>
            <person name="Sun Y."/>
            <person name="Le M."/>
            <person name="Wang Q."/>
            <person name="Wei S."/>
            <person name="Zheng Y."/>
            <person name="Lin W."/>
            <person name="Duan Y."/>
            <person name="Cao H."/>
            <person name="Xiong S."/>
            <person name="Wang X."/>
            <person name="Wei L."/>
            <person name="Li C."/>
            <person name="Ma Q."/>
            <person name="Ju M."/>
            <person name="Zhao R."/>
            <person name="Li G."/>
            <person name="Mu C."/>
            <person name="Tian Q."/>
            <person name="Mei H."/>
            <person name="Zhang T."/>
            <person name="Gao T."/>
            <person name="Zhang H."/>
        </authorList>
    </citation>
    <scope>NUCLEOTIDE SEQUENCE</scope>
    <source>
        <strain evidence="1">KEN1</strain>
    </source>
</reference>
<dbReference type="PANTHER" id="PTHR31170">
    <property type="entry name" value="BNAC04G53230D PROTEIN"/>
    <property type="match status" value="1"/>
</dbReference>
<dbReference type="InterPro" id="IPR004158">
    <property type="entry name" value="DUF247_pln"/>
</dbReference>
<comment type="caution">
    <text evidence="1">The sequence shown here is derived from an EMBL/GenBank/DDBJ whole genome shotgun (WGS) entry which is preliminary data.</text>
</comment>
<dbReference type="PANTHER" id="PTHR31170:SF18">
    <property type="entry name" value="(WILD MALAYSIAN BANANA) HYPOTHETICAL PROTEIN"/>
    <property type="match status" value="1"/>
</dbReference>